<gene>
    <name evidence="1" type="ORF">ASZ90_016808</name>
</gene>
<accession>A0A0W8EAT4</accession>
<reference evidence="1" key="1">
    <citation type="journal article" date="2015" name="Proc. Natl. Acad. Sci. U.S.A.">
        <title>Networks of energetic and metabolic interactions define dynamics in microbial communities.</title>
        <authorList>
            <person name="Embree M."/>
            <person name="Liu J.K."/>
            <person name="Al-Bassam M.M."/>
            <person name="Zengler K."/>
        </authorList>
    </citation>
    <scope>NUCLEOTIDE SEQUENCE</scope>
</reference>
<proteinExistence type="predicted"/>
<evidence type="ECO:0000313" key="1">
    <source>
        <dbReference type="EMBL" id="KUG05751.1"/>
    </source>
</evidence>
<dbReference type="AlphaFoldDB" id="A0A0W8EAT4"/>
<comment type="caution">
    <text evidence="1">The sequence shown here is derived from an EMBL/GenBank/DDBJ whole genome shotgun (WGS) entry which is preliminary data.</text>
</comment>
<name>A0A0W8EAT4_9ZZZZ</name>
<organism evidence="1">
    <name type="scientific">hydrocarbon metagenome</name>
    <dbReference type="NCBI Taxonomy" id="938273"/>
    <lineage>
        <taxon>unclassified sequences</taxon>
        <taxon>metagenomes</taxon>
        <taxon>ecological metagenomes</taxon>
    </lineage>
</organism>
<sequence length="82" mass="9153">MGGDVEEEAVLPGMDEVIFQCFPEPLRLVEVRVVDVEVALVLFEPFEERQDRWALGLVGGRPPGTLQDEQGCFPHGCSVLLW</sequence>
<dbReference type="EMBL" id="LNQE01001770">
    <property type="protein sequence ID" value="KUG05751.1"/>
    <property type="molecule type" value="Genomic_DNA"/>
</dbReference>
<protein>
    <submittedName>
        <fullName evidence="1">Uncharacterized protein</fullName>
    </submittedName>
</protein>